<evidence type="ECO:0000256" key="1">
    <source>
        <dbReference type="ARBA" id="ARBA00010090"/>
    </source>
</evidence>
<dbReference type="GeneTree" id="ENSGT01030000234599"/>
<dbReference type="Ensembl" id="ENSPNAT00000014115.2">
    <property type="protein sequence ID" value="ENSPNAP00000000286.1"/>
    <property type="gene ID" value="ENSPNAG00000007414.2"/>
</dbReference>
<feature type="compositionally biased region" description="Pro residues" evidence="2">
    <location>
        <begin position="103"/>
        <end position="114"/>
    </location>
</feature>
<organism evidence="4 5">
    <name type="scientific">Pygocentrus nattereri</name>
    <name type="common">Red-bellied piranha</name>
    <dbReference type="NCBI Taxonomy" id="42514"/>
    <lineage>
        <taxon>Eukaryota</taxon>
        <taxon>Metazoa</taxon>
        <taxon>Chordata</taxon>
        <taxon>Craniata</taxon>
        <taxon>Vertebrata</taxon>
        <taxon>Euteleostomi</taxon>
        <taxon>Actinopterygii</taxon>
        <taxon>Neopterygii</taxon>
        <taxon>Teleostei</taxon>
        <taxon>Ostariophysi</taxon>
        <taxon>Characiformes</taxon>
        <taxon>Characoidei</taxon>
        <taxon>Pygocentrus</taxon>
    </lineage>
</organism>
<dbReference type="InterPro" id="IPR008405">
    <property type="entry name" value="ApoL"/>
</dbReference>
<sequence length="479" mass="52680">MSLGDNPKPKRPARPQALDPLTIQPTRPAPPPPTDLQSKIPRPPSEYPISPVYTNVLPAEVGTPSRPAPPIPRRPVLSREPCFSHSTETEDCTTPQNPLPAVRRPPAPPRPLARPRPGVVKPRRPFLSESLSEQPEEHIYEYIPDVLPDTPEDEGVNGGRGVCAVEMKPLTPHPLRSLSEQSSVDGDSSAKELDILLEWWRSVEGWEEVHMGHQREEPERKLMLVAQRVKMGMRLYQLLVFQHGRILLNHITELHCTADSLSRVGKNTRIAGITGGTTGAVGVAAVVAGVALAPITFGASLVAAGIGVGVAAAGGVTGASAAITSKVKSSQVRNKVERILKNYRFHMEDIIECLEFIDVGMEHIRKYNHSRLKNLDPCTLKIVQMAQEMGSFCSTDAIDKYSCILQGFASGLDSYFSEEDKLKLKKGSEHQFADNIREVAGKLKEGTDELIRIKNLFNSIVDHVSLNGPHFVEYCKAWQ</sequence>
<comment type="similarity">
    <text evidence="1">Belongs to the apolipoprotein L family.</text>
</comment>
<accession>A0A3B4BP83</accession>
<dbReference type="GO" id="GO:0008289">
    <property type="term" value="F:lipid binding"/>
    <property type="evidence" value="ECO:0007669"/>
    <property type="project" value="InterPro"/>
</dbReference>
<dbReference type="PANTHER" id="PTHR14096:SF59">
    <property type="entry name" value="APOLIPOPROTEIN L, 1 ISOFORM X1"/>
    <property type="match status" value="1"/>
</dbReference>
<dbReference type="STRING" id="42514.ENSPNAP00000000286"/>
<reference evidence="4" key="2">
    <citation type="submission" date="2025-08" db="UniProtKB">
        <authorList>
            <consortium name="Ensembl"/>
        </authorList>
    </citation>
    <scope>IDENTIFICATION</scope>
</reference>
<feature type="transmembrane region" description="Helical" evidence="3">
    <location>
        <begin position="270"/>
        <end position="295"/>
    </location>
</feature>
<evidence type="ECO:0000256" key="3">
    <source>
        <dbReference type="SAM" id="Phobius"/>
    </source>
</evidence>
<feature type="transmembrane region" description="Helical" evidence="3">
    <location>
        <begin position="301"/>
        <end position="323"/>
    </location>
</feature>
<protein>
    <submittedName>
        <fullName evidence="4">Uncharacterized protein</fullName>
    </submittedName>
</protein>
<dbReference type="GeneID" id="108424729"/>
<dbReference type="RefSeq" id="XP_017548412.1">
    <property type="nucleotide sequence ID" value="XM_017692923.2"/>
</dbReference>
<reference evidence="4 5" key="1">
    <citation type="submission" date="2020-10" db="EMBL/GenBank/DDBJ databases">
        <title>Pygocentrus nattereri (red-bellied piranha) genome, fPygNat1, primary haplotype.</title>
        <authorList>
            <person name="Myers G."/>
            <person name="Meyer A."/>
            <person name="Karagic N."/>
            <person name="Pippel M."/>
            <person name="Winkler S."/>
            <person name="Tracey A."/>
            <person name="Wood J."/>
            <person name="Formenti G."/>
            <person name="Howe K."/>
            <person name="Fedrigo O."/>
            <person name="Jarvis E.D."/>
        </authorList>
    </citation>
    <scope>NUCLEOTIDE SEQUENCE [LARGE SCALE GENOMIC DNA]</scope>
</reference>
<dbReference type="GO" id="GO:0005576">
    <property type="term" value="C:extracellular region"/>
    <property type="evidence" value="ECO:0007669"/>
    <property type="project" value="InterPro"/>
</dbReference>
<proteinExistence type="inferred from homology"/>
<dbReference type="AlphaFoldDB" id="A0A3B4BP83"/>
<dbReference type="GO" id="GO:0006869">
    <property type="term" value="P:lipid transport"/>
    <property type="evidence" value="ECO:0007669"/>
    <property type="project" value="InterPro"/>
</dbReference>
<name>A0A3B4BP83_PYGNA</name>
<keyword evidence="3" id="KW-1133">Transmembrane helix</keyword>
<dbReference type="GO" id="GO:0042157">
    <property type="term" value="P:lipoprotein metabolic process"/>
    <property type="evidence" value="ECO:0007669"/>
    <property type="project" value="InterPro"/>
</dbReference>
<evidence type="ECO:0000313" key="5">
    <source>
        <dbReference type="Proteomes" id="UP001501920"/>
    </source>
</evidence>
<dbReference type="PANTHER" id="PTHR14096">
    <property type="entry name" value="APOLIPOPROTEIN L"/>
    <property type="match status" value="1"/>
</dbReference>
<evidence type="ECO:0000256" key="2">
    <source>
        <dbReference type="SAM" id="MobiDB-lite"/>
    </source>
</evidence>
<keyword evidence="3" id="KW-0472">Membrane</keyword>
<reference evidence="4" key="3">
    <citation type="submission" date="2025-09" db="UniProtKB">
        <authorList>
            <consortium name="Ensembl"/>
        </authorList>
    </citation>
    <scope>IDENTIFICATION</scope>
</reference>
<keyword evidence="5" id="KW-1185">Reference proteome</keyword>
<dbReference type="Proteomes" id="UP001501920">
    <property type="component" value="Chromosome 30"/>
</dbReference>
<dbReference type="OrthoDB" id="8920155at2759"/>
<dbReference type="Pfam" id="PF05461">
    <property type="entry name" value="ApoL"/>
    <property type="match status" value="1"/>
</dbReference>
<dbReference type="GO" id="GO:0016020">
    <property type="term" value="C:membrane"/>
    <property type="evidence" value="ECO:0007669"/>
    <property type="project" value="TreeGrafter"/>
</dbReference>
<evidence type="ECO:0000313" key="4">
    <source>
        <dbReference type="Ensembl" id="ENSPNAP00000000286.1"/>
    </source>
</evidence>
<feature type="region of interest" description="Disordered" evidence="2">
    <location>
        <begin position="1"/>
        <end position="123"/>
    </location>
</feature>
<keyword evidence="3" id="KW-0812">Transmembrane</keyword>